<feature type="region of interest" description="Disordered" evidence="1">
    <location>
        <begin position="1"/>
        <end position="62"/>
    </location>
</feature>
<dbReference type="VEuPathDB" id="AmoebaDB:EIN_155450"/>
<dbReference type="OrthoDB" id="10282979at2759"/>
<protein>
    <submittedName>
        <fullName evidence="2">Uncharacterized protein</fullName>
    </submittedName>
</protein>
<keyword evidence="3" id="KW-1185">Reference proteome</keyword>
<dbReference type="RefSeq" id="XP_004258209.1">
    <property type="nucleotide sequence ID" value="XM_004258161.1"/>
</dbReference>
<accession>A0A0A1UCQ0</accession>
<feature type="compositionally biased region" description="Basic and acidic residues" evidence="1">
    <location>
        <begin position="52"/>
        <end position="62"/>
    </location>
</feature>
<feature type="region of interest" description="Disordered" evidence="1">
    <location>
        <begin position="95"/>
        <end position="120"/>
    </location>
</feature>
<evidence type="ECO:0000256" key="1">
    <source>
        <dbReference type="SAM" id="MobiDB-lite"/>
    </source>
</evidence>
<dbReference type="AlphaFoldDB" id="A0A0A1UCQ0"/>
<dbReference type="EMBL" id="KB206474">
    <property type="protein sequence ID" value="ELP91438.1"/>
    <property type="molecule type" value="Genomic_DNA"/>
</dbReference>
<name>A0A0A1UCQ0_ENTIV</name>
<evidence type="ECO:0000313" key="2">
    <source>
        <dbReference type="EMBL" id="ELP91438.1"/>
    </source>
</evidence>
<reference evidence="2 3" key="1">
    <citation type="submission" date="2012-10" db="EMBL/GenBank/DDBJ databases">
        <authorList>
            <person name="Zafar N."/>
            <person name="Inman J."/>
            <person name="Hall N."/>
            <person name="Lorenzi H."/>
            <person name="Caler E."/>
        </authorList>
    </citation>
    <scope>NUCLEOTIDE SEQUENCE [LARGE SCALE GENOMIC DNA]</scope>
    <source>
        <strain evidence="2 3">IP1</strain>
    </source>
</reference>
<dbReference type="KEGG" id="eiv:EIN_155450"/>
<gene>
    <name evidence="2" type="ORF">EIN_155450</name>
</gene>
<sequence length="440" mass="50259">MTSENINSVFPTFNFHPKPTEASTKTEDILPPISLDPIKKSPVRGGLPSLIDHTDISRKRTSAEVSLENGAPLFNPPTKPEFPLRFGDISKTKKSVSIEKEKKKPKKEKPERKVKLQKKKEKIEPLEKTEKITNEIDNVIKGDEIEITPEQKNVNVEIIPERINKSGVVEEDDILPVSTKLINFLPSSVDEMKNLALKKMIGESDGIVMHVKICEENNLVIPLNRSKVEATYVGAAKDYQKQNIAENWIQELAEQKKKLVAECEYVIPKRFERGYVPIKTISKYSMLKTLFEDRNKGKTESTETTAKNCLDQQNGFELCDSIALNGDTIQDMMMLLKIKPIPDLKMCDVAQNTEWRTYPNPMGNVPNINPKPNNYNSPNQMGGRVYVRPEVIMPRQIPNYQPERSRIFSAYETETMYMPGSYRPRFPYVPNQMGFSSPYY</sequence>
<dbReference type="GeneID" id="14890255"/>
<organism evidence="2 3">
    <name type="scientific">Entamoeba invadens IP1</name>
    <dbReference type="NCBI Taxonomy" id="370355"/>
    <lineage>
        <taxon>Eukaryota</taxon>
        <taxon>Amoebozoa</taxon>
        <taxon>Evosea</taxon>
        <taxon>Archamoebae</taxon>
        <taxon>Mastigamoebida</taxon>
        <taxon>Entamoebidae</taxon>
        <taxon>Entamoeba</taxon>
    </lineage>
</organism>
<feature type="compositionally biased region" description="Polar residues" evidence="1">
    <location>
        <begin position="1"/>
        <end position="11"/>
    </location>
</feature>
<evidence type="ECO:0000313" key="3">
    <source>
        <dbReference type="Proteomes" id="UP000014680"/>
    </source>
</evidence>
<dbReference type="Proteomes" id="UP000014680">
    <property type="component" value="Unassembled WGS sequence"/>
</dbReference>
<proteinExistence type="predicted"/>
<feature type="compositionally biased region" description="Basic and acidic residues" evidence="1">
    <location>
        <begin position="95"/>
        <end position="114"/>
    </location>
</feature>